<keyword evidence="3 6" id="KW-0812">Transmembrane</keyword>
<feature type="transmembrane region" description="Helical" evidence="6">
    <location>
        <begin position="215"/>
        <end position="234"/>
    </location>
</feature>
<dbReference type="OrthoDB" id="5188730at2"/>
<feature type="transmembrane region" description="Helical" evidence="6">
    <location>
        <begin position="289"/>
        <end position="310"/>
    </location>
</feature>
<dbReference type="Proteomes" id="UP000199614">
    <property type="component" value="Unassembled WGS sequence"/>
</dbReference>
<feature type="transmembrane region" description="Helical" evidence="6">
    <location>
        <begin position="6"/>
        <end position="26"/>
    </location>
</feature>
<gene>
    <name evidence="7" type="ORF">SAMN05216207_11164</name>
</gene>
<feature type="transmembrane region" description="Helical" evidence="6">
    <location>
        <begin position="100"/>
        <end position="118"/>
    </location>
</feature>
<dbReference type="STRING" id="260086.SAMN05216207_11164"/>
<evidence type="ECO:0000256" key="6">
    <source>
        <dbReference type="SAM" id="Phobius"/>
    </source>
</evidence>
<feature type="transmembrane region" description="Helical" evidence="6">
    <location>
        <begin position="38"/>
        <end position="62"/>
    </location>
</feature>
<protein>
    <submittedName>
        <fullName evidence="7">Putative Ca2+/H+ antiporter, TMEM165/GDT1 family</fullName>
    </submittedName>
</protein>
<feature type="transmembrane region" description="Helical" evidence="6">
    <location>
        <begin position="174"/>
        <end position="195"/>
    </location>
</feature>
<name>A0A1I5IPG8_PSUAM</name>
<dbReference type="Pfam" id="PF01169">
    <property type="entry name" value="GDT1"/>
    <property type="match status" value="2"/>
</dbReference>
<organism evidence="7 8">
    <name type="scientific">Pseudonocardia ammonioxydans</name>
    <dbReference type="NCBI Taxonomy" id="260086"/>
    <lineage>
        <taxon>Bacteria</taxon>
        <taxon>Bacillati</taxon>
        <taxon>Actinomycetota</taxon>
        <taxon>Actinomycetes</taxon>
        <taxon>Pseudonocardiales</taxon>
        <taxon>Pseudonocardiaceae</taxon>
        <taxon>Pseudonocardia</taxon>
    </lineage>
</organism>
<dbReference type="InterPro" id="IPR001727">
    <property type="entry name" value="GDT1-like"/>
</dbReference>
<evidence type="ECO:0000313" key="8">
    <source>
        <dbReference type="Proteomes" id="UP000199614"/>
    </source>
</evidence>
<dbReference type="AlphaFoldDB" id="A0A1I5IPG8"/>
<dbReference type="GO" id="GO:0046873">
    <property type="term" value="F:metal ion transmembrane transporter activity"/>
    <property type="evidence" value="ECO:0007669"/>
    <property type="project" value="InterPro"/>
</dbReference>
<evidence type="ECO:0000313" key="7">
    <source>
        <dbReference type="EMBL" id="SFO62190.1"/>
    </source>
</evidence>
<keyword evidence="4 6" id="KW-1133">Transmembrane helix</keyword>
<evidence type="ECO:0000256" key="2">
    <source>
        <dbReference type="ARBA" id="ARBA00009190"/>
    </source>
</evidence>
<dbReference type="InterPro" id="IPR007318">
    <property type="entry name" value="Phopholipid_MeTrfase"/>
</dbReference>
<evidence type="ECO:0000256" key="3">
    <source>
        <dbReference type="ARBA" id="ARBA00022692"/>
    </source>
</evidence>
<keyword evidence="8" id="KW-1185">Reference proteome</keyword>
<feature type="transmembrane region" description="Helical" evidence="6">
    <location>
        <begin position="357"/>
        <end position="384"/>
    </location>
</feature>
<dbReference type="Gene3D" id="1.20.120.1630">
    <property type="match status" value="1"/>
</dbReference>
<evidence type="ECO:0000256" key="5">
    <source>
        <dbReference type="ARBA" id="ARBA00023136"/>
    </source>
</evidence>
<accession>A0A1I5IPG8</accession>
<sequence length="436" mass="45681">MDGFLVAFAVSFGVIFVAELGDKSQLMALTFATRFKAVPVLVGIALATSVTHFVSVAVGYGLGASIPTGWITLVAALAFLVFGAWTLRGDTLSEDEEQKARRAGGSAVVAASVAFFLAELGDKTMLATITLAAQHGTLGGSVGVWAGSTLGMVAADALAIVVGRQLGKRLPKRVISVGAAVLFVVFGAWLFVEAIPQVWGENAWSRLFAALGHQGFGWVALASGAIAVGVALWLRRRGRGERRLDVLRGSGSPAWWARTLFVVAAVLGFGAALLVALDVLEPISVLAQPAVAVIGAALLLVGFVVVAVAMRQLDTVWEQSVTEAGPATAGATEAARQPVLVTSGLYRRTRHPALTGVIVGCVGMLFMAPTLLGMLAGVLILVAVQLQARAVCEPGLASAFGTEYDAYRMYTGRFLPRVRPTSSIDYPVHQRSQVRR</sequence>
<feature type="transmembrane region" description="Helical" evidence="6">
    <location>
        <begin position="255"/>
        <end position="277"/>
    </location>
</feature>
<comment type="subcellular location">
    <subcellularLocation>
        <location evidence="1">Endomembrane system</location>
        <topology evidence="1">Multi-pass membrane protein</topology>
    </subcellularLocation>
</comment>
<keyword evidence="5 6" id="KW-0472">Membrane</keyword>
<dbReference type="PANTHER" id="PTHR12608:SF1">
    <property type="entry name" value="TRANSMEMBRANE PROTEIN 165"/>
    <property type="match status" value="1"/>
</dbReference>
<comment type="similarity">
    <text evidence="2">Belongs to the GDT1 family.</text>
</comment>
<evidence type="ECO:0000256" key="1">
    <source>
        <dbReference type="ARBA" id="ARBA00004127"/>
    </source>
</evidence>
<dbReference type="Pfam" id="PF04191">
    <property type="entry name" value="PEMT"/>
    <property type="match status" value="1"/>
</dbReference>
<dbReference type="GO" id="GO:0012505">
    <property type="term" value="C:endomembrane system"/>
    <property type="evidence" value="ECO:0007669"/>
    <property type="project" value="UniProtKB-SubCell"/>
</dbReference>
<feature type="transmembrane region" description="Helical" evidence="6">
    <location>
        <begin position="68"/>
        <end position="88"/>
    </location>
</feature>
<evidence type="ECO:0000256" key="4">
    <source>
        <dbReference type="ARBA" id="ARBA00022989"/>
    </source>
</evidence>
<feature type="transmembrane region" description="Helical" evidence="6">
    <location>
        <begin position="138"/>
        <end position="162"/>
    </location>
</feature>
<proteinExistence type="inferred from homology"/>
<dbReference type="EMBL" id="FOUY01000116">
    <property type="protein sequence ID" value="SFO62190.1"/>
    <property type="molecule type" value="Genomic_DNA"/>
</dbReference>
<reference evidence="7 8" key="1">
    <citation type="submission" date="2016-10" db="EMBL/GenBank/DDBJ databases">
        <authorList>
            <person name="de Groot N.N."/>
        </authorList>
    </citation>
    <scope>NUCLEOTIDE SEQUENCE [LARGE SCALE GENOMIC DNA]</scope>
    <source>
        <strain evidence="7 8">CGMCC 4.1877</strain>
    </source>
</reference>
<dbReference type="PANTHER" id="PTHR12608">
    <property type="entry name" value="TRANSMEMBRANE PROTEIN HTP-1 RELATED"/>
    <property type="match status" value="1"/>
</dbReference>